<evidence type="ECO:0000313" key="2">
    <source>
        <dbReference type="Proteomes" id="UP001589788"/>
    </source>
</evidence>
<dbReference type="RefSeq" id="WP_248105675.1">
    <property type="nucleotide sequence ID" value="NZ_JAKHEX010000003.1"/>
</dbReference>
<dbReference type="Gene3D" id="1.10.10.10">
    <property type="entry name" value="Winged helix-like DNA-binding domain superfamily/Winged helix DNA-binding domain"/>
    <property type="match status" value="1"/>
</dbReference>
<reference evidence="1 2" key="1">
    <citation type="submission" date="2024-09" db="EMBL/GenBank/DDBJ databases">
        <authorList>
            <person name="Sun Q."/>
            <person name="Mori K."/>
        </authorList>
    </citation>
    <scope>NUCLEOTIDE SEQUENCE [LARGE SCALE GENOMIC DNA]</scope>
    <source>
        <strain evidence="1 2">JCM 15389</strain>
    </source>
</reference>
<dbReference type="EMBL" id="JBHLYQ010000012">
    <property type="protein sequence ID" value="MFC0081006.1"/>
    <property type="molecule type" value="Genomic_DNA"/>
</dbReference>
<proteinExistence type="predicted"/>
<dbReference type="Proteomes" id="UP001589788">
    <property type="component" value="Unassembled WGS sequence"/>
</dbReference>
<name>A0ABV6C005_9ACTN</name>
<organism evidence="1 2">
    <name type="scientific">Aciditerrimonas ferrireducens</name>
    <dbReference type="NCBI Taxonomy" id="667306"/>
    <lineage>
        <taxon>Bacteria</taxon>
        <taxon>Bacillati</taxon>
        <taxon>Actinomycetota</taxon>
        <taxon>Acidimicrobiia</taxon>
        <taxon>Acidimicrobiales</taxon>
        <taxon>Acidimicrobiaceae</taxon>
        <taxon>Aciditerrimonas</taxon>
    </lineage>
</organism>
<gene>
    <name evidence="1" type="ORF">ACFFRE_02385</name>
</gene>
<protein>
    <recommendedName>
        <fullName evidence="3">DUF433 domain-containing protein</fullName>
    </recommendedName>
</protein>
<keyword evidence="2" id="KW-1185">Reference proteome</keyword>
<evidence type="ECO:0000313" key="1">
    <source>
        <dbReference type="EMBL" id="MFC0081006.1"/>
    </source>
</evidence>
<accession>A0ABV6C005</accession>
<dbReference type="InterPro" id="IPR036388">
    <property type="entry name" value="WH-like_DNA-bd_sf"/>
</dbReference>
<comment type="caution">
    <text evidence="1">The sequence shown here is derived from an EMBL/GenBank/DDBJ whole genome shotgun (WGS) entry which is preliminary data.</text>
</comment>
<evidence type="ECO:0008006" key="3">
    <source>
        <dbReference type="Google" id="ProtNLM"/>
    </source>
</evidence>
<sequence length="105" mass="11783">MAEVLAEEAARCRRFPGIAFRGDDARRRAWVIGSGLDVWELCQMLEDFGSAEALVAETPVTPHQVRLAVAYRTAYPEEIKEAIAENRRSVSEGRELYPWVEFAAG</sequence>